<feature type="domain" description="Carboxylesterase type B" evidence="10">
    <location>
        <begin position="58"/>
        <end position="579"/>
    </location>
</feature>
<dbReference type="GO" id="GO:0003990">
    <property type="term" value="F:acetylcholinesterase activity"/>
    <property type="evidence" value="ECO:0007669"/>
    <property type="project" value="UniProtKB-EC"/>
</dbReference>
<evidence type="ECO:0000313" key="12">
    <source>
        <dbReference type="Proteomes" id="UP001445076"/>
    </source>
</evidence>
<dbReference type="PANTHER" id="PTHR43918">
    <property type="entry name" value="ACETYLCHOLINESTERASE"/>
    <property type="match status" value="1"/>
</dbReference>
<gene>
    <name evidence="11" type="ORF">OTU49_014826</name>
</gene>
<organism evidence="11 12">
    <name type="scientific">Cherax quadricarinatus</name>
    <name type="common">Australian red claw crayfish</name>
    <dbReference type="NCBI Taxonomy" id="27406"/>
    <lineage>
        <taxon>Eukaryota</taxon>
        <taxon>Metazoa</taxon>
        <taxon>Ecdysozoa</taxon>
        <taxon>Arthropoda</taxon>
        <taxon>Crustacea</taxon>
        <taxon>Multicrustacea</taxon>
        <taxon>Malacostraca</taxon>
        <taxon>Eumalacostraca</taxon>
        <taxon>Eucarida</taxon>
        <taxon>Decapoda</taxon>
        <taxon>Pleocyemata</taxon>
        <taxon>Astacidea</taxon>
        <taxon>Parastacoidea</taxon>
        <taxon>Parastacidae</taxon>
        <taxon>Cherax</taxon>
    </lineage>
</organism>
<dbReference type="InterPro" id="IPR029058">
    <property type="entry name" value="AB_hydrolase_fold"/>
</dbReference>
<proteinExistence type="inferred from homology"/>
<evidence type="ECO:0000256" key="9">
    <source>
        <dbReference type="RuleBase" id="RU361235"/>
    </source>
</evidence>
<dbReference type="GO" id="GO:0019695">
    <property type="term" value="P:choline metabolic process"/>
    <property type="evidence" value="ECO:0007669"/>
    <property type="project" value="TreeGrafter"/>
</dbReference>
<evidence type="ECO:0000256" key="4">
    <source>
        <dbReference type="ARBA" id="ARBA00022867"/>
    </source>
</evidence>
<feature type="signal peptide" evidence="9">
    <location>
        <begin position="1"/>
        <end position="22"/>
    </location>
</feature>
<evidence type="ECO:0000256" key="8">
    <source>
        <dbReference type="PIRSR" id="PIRSR600997-1"/>
    </source>
</evidence>
<dbReference type="Gene3D" id="3.40.50.1820">
    <property type="entry name" value="alpha/beta hydrolase"/>
    <property type="match status" value="1"/>
</dbReference>
<dbReference type="SUPFAM" id="SSF53474">
    <property type="entry name" value="alpha/beta-Hydrolases"/>
    <property type="match status" value="1"/>
</dbReference>
<dbReference type="GO" id="GO:0005886">
    <property type="term" value="C:plasma membrane"/>
    <property type="evidence" value="ECO:0007669"/>
    <property type="project" value="TreeGrafter"/>
</dbReference>
<keyword evidence="3 9" id="KW-0378">Hydrolase</keyword>
<dbReference type="InterPro" id="IPR019819">
    <property type="entry name" value="Carboxylesterase_B_CS"/>
</dbReference>
<dbReference type="InterPro" id="IPR000997">
    <property type="entry name" value="Cholinesterase"/>
</dbReference>
<sequence length="629" mass="71308">MAVQVNLCWVLLLAVLVELSVATDLHNSLINSSTLEVNEPRREDKERKIKTARPKDPLVVQTKSGLIRGFRRNVFGQNLDSFYGIPFAKPPVGNLRYKKPVPVDPWPGILDTVKLPHTCVQEPFNYFPGFIGEQIWNPNTPLSEDCLYLNIWAPARLREPGVEKTEVLVWIYGGGYMGGTTTLDIYDAHIMALTNNFIVTSMQYRCGAFGYLYLDMEDAPGNVGMYDQALAMKWIRDNIAFFGGNPDRITLFGESAGAGSIAVHLLSPVSSHLFDRAILQSGVINSPWSIMSADKAYDIGLRLVDDVGCNASKINENPEMVMECMRRVDSATISLQQWNSYFGLLQFPSTPIVDGAFLPDDPLEMVKRKEVKKTEVLIGSNLDEGTYFMLYDFLSYFNKDEATDLQRDKFLEIINEIFKDWSAIEKEAIIFQYTDWDNIEDGFLNQKAVADVVGDYFFICPSNLFAYLYSEAGGTVYYYFFTHRTSLNPWGSWMGVLHGDEIDYVFGLPLNKSNGYTDIEVDLSRRIMSYYKKFAATGRPVDPNVEWPLYTREQPFYFEWNAVTRGIGKGPRATGCAFWNELMPILREKQGGGICESEMQKALNEGSPLTPRSLGWVIPMVSLLYWNMQ</sequence>
<evidence type="ECO:0000256" key="6">
    <source>
        <dbReference type="ARBA" id="ARBA00023180"/>
    </source>
</evidence>
<dbReference type="GO" id="GO:0005615">
    <property type="term" value="C:extracellular space"/>
    <property type="evidence" value="ECO:0007669"/>
    <property type="project" value="TreeGrafter"/>
</dbReference>
<evidence type="ECO:0000256" key="7">
    <source>
        <dbReference type="ARBA" id="ARBA00048484"/>
    </source>
</evidence>
<accession>A0AAW0Y0T8</accession>
<dbReference type="InterPro" id="IPR002018">
    <property type="entry name" value="CarbesteraseB"/>
</dbReference>
<dbReference type="AlphaFoldDB" id="A0AAW0Y0T8"/>
<dbReference type="PROSITE" id="PS00122">
    <property type="entry name" value="CARBOXYLESTERASE_B_1"/>
    <property type="match status" value="1"/>
</dbReference>
<keyword evidence="6" id="KW-0325">Glycoprotein</keyword>
<dbReference type="InterPro" id="IPR050654">
    <property type="entry name" value="AChE-related_enzymes"/>
</dbReference>
<name>A0AAW0Y0T8_CHEQU</name>
<keyword evidence="4" id="KW-0531">Neurotransmitter degradation</keyword>
<comment type="similarity">
    <text evidence="1 9">Belongs to the type-B carboxylesterase/lipase family.</text>
</comment>
<dbReference type="FunFam" id="3.40.50.1820:FF:000029">
    <property type="entry name" value="Acetylcholinesterase"/>
    <property type="match status" value="1"/>
</dbReference>
<dbReference type="PANTHER" id="PTHR43918:SF13">
    <property type="entry name" value="ACETYLCHOLINESTERASE"/>
    <property type="match status" value="1"/>
</dbReference>
<comment type="caution">
    <text evidence="11">The sequence shown here is derived from an EMBL/GenBank/DDBJ whole genome shotgun (WGS) entry which is preliminary data.</text>
</comment>
<evidence type="ECO:0000256" key="5">
    <source>
        <dbReference type="ARBA" id="ARBA00023157"/>
    </source>
</evidence>
<dbReference type="EMBL" id="JARKIK010000007">
    <property type="protein sequence ID" value="KAK8750435.1"/>
    <property type="molecule type" value="Genomic_DNA"/>
</dbReference>
<feature type="active site" description="Acyl-ester intermediate" evidence="8">
    <location>
        <position position="255"/>
    </location>
</feature>
<dbReference type="PROSITE" id="PS00941">
    <property type="entry name" value="CARBOXYLESTERASE_B_2"/>
    <property type="match status" value="1"/>
</dbReference>
<feature type="active site" description="Charge relay system" evidence="8">
    <location>
        <position position="384"/>
    </location>
</feature>
<comment type="catalytic activity">
    <reaction evidence="7">
        <text>acetylcholine + H2O = choline + acetate + H(+)</text>
        <dbReference type="Rhea" id="RHEA:17561"/>
        <dbReference type="ChEBI" id="CHEBI:15354"/>
        <dbReference type="ChEBI" id="CHEBI:15355"/>
        <dbReference type="ChEBI" id="CHEBI:15377"/>
        <dbReference type="ChEBI" id="CHEBI:15378"/>
        <dbReference type="ChEBI" id="CHEBI:30089"/>
        <dbReference type="EC" id="3.1.1.7"/>
    </reaction>
</comment>
<dbReference type="Pfam" id="PF00135">
    <property type="entry name" value="COesterase"/>
    <property type="match status" value="1"/>
</dbReference>
<keyword evidence="12" id="KW-1185">Reference proteome</keyword>
<feature type="chain" id="PRO_5043108479" description="Carboxylic ester hydrolase" evidence="9">
    <location>
        <begin position="23"/>
        <end position="629"/>
    </location>
</feature>
<dbReference type="GO" id="GO:0006581">
    <property type="term" value="P:acetylcholine catabolic process"/>
    <property type="evidence" value="ECO:0007669"/>
    <property type="project" value="TreeGrafter"/>
</dbReference>
<keyword evidence="2" id="KW-0719">Serine esterase</keyword>
<reference evidence="11 12" key="1">
    <citation type="journal article" date="2024" name="BMC Genomics">
        <title>Genome assembly of redclaw crayfish (Cherax quadricarinatus) provides insights into its immune adaptation and hypoxia tolerance.</title>
        <authorList>
            <person name="Liu Z."/>
            <person name="Zheng J."/>
            <person name="Li H."/>
            <person name="Fang K."/>
            <person name="Wang S."/>
            <person name="He J."/>
            <person name="Zhou D."/>
            <person name="Weng S."/>
            <person name="Chi M."/>
            <person name="Gu Z."/>
            <person name="He J."/>
            <person name="Li F."/>
            <person name="Wang M."/>
        </authorList>
    </citation>
    <scope>NUCLEOTIDE SEQUENCE [LARGE SCALE GENOMIC DNA]</scope>
    <source>
        <strain evidence="11">ZL_2023a</strain>
    </source>
</reference>
<evidence type="ECO:0000256" key="2">
    <source>
        <dbReference type="ARBA" id="ARBA00022487"/>
    </source>
</evidence>
<dbReference type="PRINTS" id="PR00878">
    <property type="entry name" value="CHOLNESTRASE"/>
</dbReference>
<evidence type="ECO:0000256" key="1">
    <source>
        <dbReference type="ARBA" id="ARBA00005964"/>
    </source>
</evidence>
<evidence type="ECO:0000259" key="10">
    <source>
        <dbReference type="Pfam" id="PF00135"/>
    </source>
</evidence>
<evidence type="ECO:0000313" key="11">
    <source>
        <dbReference type="EMBL" id="KAK8750435.1"/>
    </source>
</evidence>
<keyword evidence="9" id="KW-0732">Signal</keyword>
<dbReference type="InterPro" id="IPR019826">
    <property type="entry name" value="Carboxylesterase_B_AS"/>
</dbReference>
<evidence type="ECO:0000256" key="3">
    <source>
        <dbReference type="ARBA" id="ARBA00022801"/>
    </source>
</evidence>
<keyword evidence="5" id="KW-1015">Disulfide bond</keyword>
<protein>
    <recommendedName>
        <fullName evidence="9">Carboxylic ester hydrolase</fullName>
        <ecNumber evidence="9">3.1.1.-</ecNumber>
    </recommendedName>
</protein>
<dbReference type="Proteomes" id="UP001445076">
    <property type="component" value="Unassembled WGS sequence"/>
</dbReference>
<feature type="active site" description="Charge relay system" evidence="8">
    <location>
        <position position="498"/>
    </location>
</feature>
<dbReference type="EC" id="3.1.1.-" evidence="9"/>